<evidence type="ECO:0000313" key="1">
    <source>
        <dbReference type="EMBL" id="SBS55485.1"/>
    </source>
</evidence>
<accession>A0A1A8V547</accession>
<dbReference type="EMBL" id="HAEJ01015028">
    <property type="protein sequence ID" value="SBS55485.1"/>
    <property type="molecule type" value="Transcribed_RNA"/>
</dbReference>
<sequence length="97" mass="11035">PKEQLYLPNPYPYSKPFQNKSSWVLFHHHLAHRKPCWQARLVCYVTCCFMETGQSQSSGVLGLNESPAGNQTCQCELVGGYPQQDYVTEPRRNTTAS</sequence>
<dbReference type="AlphaFoldDB" id="A0A1A8V547"/>
<organism evidence="1">
    <name type="scientific">Nothobranchius furzeri</name>
    <name type="common">Turquoise killifish</name>
    <dbReference type="NCBI Taxonomy" id="105023"/>
    <lineage>
        <taxon>Eukaryota</taxon>
        <taxon>Metazoa</taxon>
        <taxon>Chordata</taxon>
        <taxon>Craniata</taxon>
        <taxon>Vertebrata</taxon>
        <taxon>Euteleostomi</taxon>
        <taxon>Actinopterygii</taxon>
        <taxon>Neopterygii</taxon>
        <taxon>Teleostei</taxon>
        <taxon>Neoteleostei</taxon>
        <taxon>Acanthomorphata</taxon>
        <taxon>Ovalentaria</taxon>
        <taxon>Atherinomorphae</taxon>
        <taxon>Cyprinodontiformes</taxon>
        <taxon>Nothobranchiidae</taxon>
        <taxon>Nothobranchius</taxon>
    </lineage>
</organism>
<reference evidence="1" key="2">
    <citation type="submission" date="2016-06" db="EMBL/GenBank/DDBJ databases">
        <title>The genome of a short-lived fish provides insights into sex chromosome evolution and the genetic control of aging.</title>
        <authorList>
            <person name="Reichwald K."/>
            <person name="Felder M."/>
            <person name="Petzold A."/>
            <person name="Koch P."/>
            <person name="Groth M."/>
            <person name="Platzer M."/>
        </authorList>
    </citation>
    <scope>NUCLEOTIDE SEQUENCE</scope>
    <source>
        <tissue evidence="1">Brain</tissue>
    </source>
</reference>
<proteinExistence type="predicted"/>
<protein>
    <submittedName>
        <fullName evidence="1">Uncharacterized protein</fullName>
    </submittedName>
</protein>
<name>A0A1A8V547_NOTFU</name>
<feature type="non-terminal residue" evidence="1">
    <location>
        <position position="1"/>
    </location>
</feature>
<gene>
    <name evidence="1" type="primary">Nfu_g_1_002202</name>
</gene>
<reference evidence="1" key="1">
    <citation type="submission" date="2016-05" db="EMBL/GenBank/DDBJ databases">
        <authorList>
            <person name="Lavstsen T."/>
            <person name="Jespersen J.S."/>
        </authorList>
    </citation>
    <scope>NUCLEOTIDE SEQUENCE</scope>
    <source>
        <tissue evidence="1">Brain</tissue>
    </source>
</reference>
<feature type="non-terminal residue" evidence="1">
    <location>
        <position position="97"/>
    </location>
</feature>